<dbReference type="Proteomes" id="UP000694941">
    <property type="component" value="Unplaced"/>
</dbReference>
<dbReference type="RefSeq" id="XP_022251161.1">
    <property type="nucleotide sequence ID" value="XM_022395453.1"/>
</dbReference>
<accession>A0ABM1T5K6</accession>
<dbReference type="InterPro" id="IPR029526">
    <property type="entry name" value="PGBD"/>
</dbReference>
<dbReference type="GeneID" id="106467300"/>
<reference evidence="4 5" key="1">
    <citation type="submission" date="2025-05" db="UniProtKB">
        <authorList>
            <consortium name="RefSeq"/>
        </authorList>
    </citation>
    <scope>IDENTIFICATION</scope>
    <source>
        <tissue evidence="4 5">Muscle</tissue>
    </source>
</reference>
<evidence type="ECO:0000313" key="9">
    <source>
        <dbReference type="RefSeq" id="XP_022251163.1"/>
    </source>
</evidence>
<dbReference type="Pfam" id="PF13842">
    <property type="entry name" value="zf-Tnp_2"/>
    <property type="match status" value="1"/>
</dbReference>
<evidence type="ECO:0000313" key="6">
    <source>
        <dbReference type="RefSeq" id="XP_022251160.1"/>
    </source>
</evidence>
<name>A0ABM1T5K6_LIMPO</name>
<feature type="domain" description="PiggyBac transposable element-derived protein 4 C-terminal zinc-finger" evidence="1">
    <location>
        <begin position="638"/>
        <end position="685"/>
    </location>
</feature>
<dbReference type="RefSeq" id="XP_022251163.1">
    <property type="nucleotide sequence ID" value="XM_022395455.1"/>
</dbReference>
<feature type="domain" description="PiggyBac transposable element-derived protein" evidence="2">
    <location>
        <begin position="215"/>
        <end position="576"/>
    </location>
</feature>
<dbReference type="RefSeq" id="XP_022251160.1">
    <property type="nucleotide sequence ID" value="XM_022395452.1"/>
</dbReference>
<evidence type="ECO:0000313" key="5">
    <source>
        <dbReference type="RefSeq" id="XP_022251159.1"/>
    </source>
</evidence>
<gene>
    <name evidence="4 5 6 7 8 9" type="primary">LOC106467300</name>
</gene>
<dbReference type="RefSeq" id="XP_022251158.1">
    <property type="nucleotide sequence ID" value="XM_022395450.1"/>
</dbReference>
<evidence type="ECO:0000259" key="1">
    <source>
        <dbReference type="Pfam" id="PF13842"/>
    </source>
</evidence>
<dbReference type="PANTHER" id="PTHR46599">
    <property type="entry name" value="PIGGYBAC TRANSPOSABLE ELEMENT-DERIVED PROTEIN 4"/>
    <property type="match status" value="1"/>
</dbReference>
<dbReference type="Pfam" id="PF13843">
    <property type="entry name" value="DDE_Tnp_1_7"/>
    <property type="match status" value="1"/>
</dbReference>
<sequence length="690" mass="79767">MEVLEIKVEPLFDEEQSALVNIKQLKNEEETFTSTTTAGEAVSLEEGSSHFIVGKEQENNPDQVLGENENIFVRVKTEQPDDLQQDDITSQFSESDDDNVLDIAKHDITSVTNENEFQKELQHTDSMLEGTSVAEMDVESDIDWDEIENNFSGSETTVSEQSSLDSDNNDADLLQSRVWCKVDTTRQLSPSPSRFQFCGASSLNINIDPNGDILQFFNIFFDDVLVDMITTETNRYAAQCLQAHQSKFCQSHCSQWHHTTSNEMRTFLAIIILQGIVCKPEQQLFWSKNPLITTPFFPKIMSYRRFVMLKQYLHFSDSGTYDPENHPSPKLNKIWPVFEYLNEKFKKVYTPDRDITINDSLMLFKERLGWMQYILLERIRFGFKTFMLCESKSGYIWSSLIYTGKAAVVDEDYKELPISSQIVMSLLKPLLNKGYCLTTDSFYTCPQLADILISHTTDTYGTVKLVRKEMPPNLKMKKLKKGEIMAYQRGKVTVMHWKDKKDVILLSTVHNAEMVDVEKRGELKKPKVVIDYNDSMGVVDKVDQHLSHYSIPRMQGKKYYKKVFFHLLEQAFWNSYVLYSKTGGQRKHLEYRIVVIEKMIEKYHLPQFSSKGVRPGTTPNPLRLTERHFPDIIPATEKKTNPTRQCAVCSTQRDSKGKRVRRESRYYCPDCDVGLCVAPCFRVYHTKADF</sequence>
<dbReference type="InterPro" id="IPR032718">
    <property type="entry name" value="PGBD4_Znf_C"/>
</dbReference>
<evidence type="ECO:0000313" key="8">
    <source>
        <dbReference type="RefSeq" id="XP_022251162.1"/>
    </source>
</evidence>
<evidence type="ECO:0000313" key="7">
    <source>
        <dbReference type="RefSeq" id="XP_022251161.1"/>
    </source>
</evidence>
<dbReference type="RefSeq" id="XP_022251162.1">
    <property type="nucleotide sequence ID" value="XM_022395454.1"/>
</dbReference>
<organism evidence="3 8">
    <name type="scientific">Limulus polyphemus</name>
    <name type="common">Atlantic horseshoe crab</name>
    <dbReference type="NCBI Taxonomy" id="6850"/>
    <lineage>
        <taxon>Eukaryota</taxon>
        <taxon>Metazoa</taxon>
        <taxon>Ecdysozoa</taxon>
        <taxon>Arthropoda</taxon>
        <taxon>Chelicerata</taxon>
        <taxon>Merostomata</taxon>
        <taxon>Xiphosura</taxon>
        <taxon>Limulidae</taxon>
        <taxon>Limulus</taxon>
    </lineage>
</organism>
<evidence type="ECO:0000313" key="3">
    <source>
        <dbReference type="Proteomes" id="UP000694941"/>
    </source>
</evidence>
<evidence type="ECO:0000313" key="4">
    <source>
        <dbReference type="RefSeq" id="XP_022251158.1"/>
    </source>
</evidence>
<dbReference type="PANTHER" id="PTHR46599:SF3">
    <property type="entry name" value="PIGGYBAC TRANSPOSABLE ELEMENT-DERIVED PROTEIN 4"/>
    <property type="match status" value="1"/>
</dbReference>
<protein>
    <submittedName>
        <fullName evidence="4 5">PiggyBac transposable element-derived protein 4-like isoform X1</fullName>
    </submittedName>
</protein>
<dbReference type="RefSeq" id="XP_022251159.1">
    <property type="nucleotide sequence ID" value="XM_022395451.1"/>
</dbReference>
<keyword evidence="3" id="KW-1185">Reference proteome</keyword>
<proteinExistence type="predicted"/>
<evidence type="ECO:0000259" key="2">
    <source>
        <dbReference type="Pfam" id="PF13843"/>
    </source>
</evidence>